<dbReference type="AlphaFoldDB" id="A0A075V583"/>
<dbReference type="CDD" id="cd00371">
    <property type="entry name" value="HMA"/>
    <property type="match status" value="1"/>
</dbReference>
<dbReference type="FunFam" id="3.30.70.100:FF:000001">
    <property type="entry name" value="ATPase copper transporting beta"/>
    <property type="match status" value="1"/>
</dbReference>
<dbReference type="EMBL" id="CP008953">
    <property type="protein sequence ID" value="AIG80438.1"/>
    <property type="molecule type" value="Genomic_DNA"/>
</dbReference>
<keyword evidence="4" id="KW-1185">Reference proteome</keyword>
<dbReference type="Pfam" id="PF00403">
    <property type="entry name" value="HMA"/>
    <property type="match status" value="1"/>
</dbReference>
<dbReference type="STRING" id="208439.AJAP_38260"/>
<dbReference type="RefSeq" id="WP_038520454.1">
    <property type="nucleotide sequence ID" value="NZ_CP008953.1"/>
</dbReference>
<dbReference type="HOGENOM" id="CLU_134973_10_4_11"/>
<evidence type="ECO:0000259" key="2">
    <source>
        <dbReference type="PROSITE" id="PS50846"/>
    </source>
</evidence>
<dbReference type="InterPro" id="IPR036163">
    <property type="entry name" value="HMA_dom_sf"/>
</dbReference>
<sequence>MASTEKFIFQVDGMHCGSCALLIDDALEDLPGVLSTQTTMKKGISTVELDADRSSVEDVIKAIEGLGYRASPRP</sequence>
<evidence type="ECO:0000313" key="3">
    <source>
        <dbReference type="EMBL" id="AIG80438.1"/>
    </source>
</evidence>
<dbReference type="KEGG" id="aja:AJAP_38260"/>
<name>A0A075V583_9PSEU</name>
<proteinExistence type="predicted"/>
<evidence type="ECO:0000256" key="1">
    <source>
        <dbReference type="ARBA" id="ARBA00022723"/>
    </source>
</evidence>
<evidence type="ECO:0000313" key="4">
    <source>
        <dbReference type="Proteomes" id="UP000028492"/>
    </source>
</evidence>
<accession>A0A075V583</accession>
<dbReference type="InterPro" id="IPR006121">
    <property type="entry name" value="HMA_dom"/>
</dbReference>
<dbReference type="PROSITE" id="PS50846">
    <property type="entry name" value="HMA_2"/>
    <property type="match status" value="1"/>
</dbReference>
<gene>
    <name evidence="3" type="ORF">AJAP_38260</name>
</gene>
<dbReference type="Gene3D" id="3.30.70.100">
    <property type="match status" value="1"/>
</dbReference>
<dbReference type="GO" id="GO:0046872">
    <property type="term" value="F:metal ion binding"/>
    <property type="evidence" value="ECO:0007669"/>
    <property type="project" value="UniProtKB-KW"/>
</dbReference>
<organism evidence="3 4">
    <name type="scientific">Amycolatopsis japonica</name>
    <dbReference type="NCBI Taxonomy" id="208439"/>
    <lineage>
        <taxon>Bacteria</taxon>
        <taxon>Bacillati</taxon>
        <taxon>Actinomycetota</taxon>
        <taxon>Actinomycetes</taxon>
        <taxon>Pseudonocardiales</taxon>
        <taxon>Pseudonocardiaceae</taxon>
        <taxon>Amycolatopsis</taxon>
        <taxon>Amycolatopsis japonica group</taxon>
    </lineage>
</organism>
<dbReference type="eggNOG" id="COG2608">
    <property type="taxonomic scope" value="Bacteria"/>
</dbReference>
<feature type="domain" description="HMA" evidence="2">
    <location>
        <begin position="5"/>
        <end position="71"/>
    </location>
</feature>
<dbReference type="Proteomes" id="UP000028492">
    <property type="component" value="Chromosome"/>
</dbReference>
<keyword evidence="1" id="KW-0479">Metal-binding</keyword>
<reference evidence="3 4" key="1">
    <citation type="journal article" date="2014" name="J. Biotechnol.">
        <title>Complete genome sequence of the actinobacterium Amycolatopsis japonica MG417-CF17(T) (=DSM 44213T) producing (S,S)-N,N'-ethylenediaminedisuccinic acid.</title>
        <authorList>
            <person name="Stegmann E."/>
            <person name="Albersmeier A."/>
            <person name="Spohn M."/>
            <person name="Gert H."/>
            <person name="Weber T."/>
            <person name="Wohlleben W."/>
            <person name="Kalinowski J."/>
            <person name="Ruckert C."/>
        </authorList>
    </citation>
    <scope>NUCLEOTIDE SEQUENCE [LARGE SCALE GENOMIC DNA]</scope>
    <source>
        <strain evidence="4">MG417-CF17 (DSM 44213)</strain>
    </source>
</reference>
<dbReference type="SUPFAM" id="SSF55008">
    <property type="entry name" value="HMA, heavy metal-associated domain"/>
    <property type="match status" value="1"/>
</dbReference>
<protein>
    <recommendedName>
        <fullName evidence="2">HMA domain-containing protein</fullName>
    </recommendedName>
</protein>